<dbReference type="Pfam" id="PF11728">
    <property type="entry name" value="ArAE_1_C"/>
    <property type="match status" value="1"/>
</dbReference>
<dbReference type="Pfam" id="PF06081">
    <property type="entry name" value="ArAE_1"/>
    <property type="match status" value="1"/>
</dbReference>
<keyword evidence="4 6" id="KW-1133">Transmembrane helix</keyword>
<evidence type="ECO:0000256" key="2">
    <source>
        <dbReference type="ARBA" id="ARBA00022475"/>
    </source>
</evidence>
<dbReference type="InterPro" id="IPR038323">
    <property type="entry name" value="ArAE_1_C_sf"/>
</dbReference>
<evidence type="ECO:0000256" key="6">
    <source>
        <dbReference type="SAM" id="Phobius"/>
    </source>
</evidence>
<dbReference type="InterPro" id="IPR021062">
    <property type="entry name" value="ArAE_1_C"/>
</dbReference>
<evidence type="ECO:0000313" key="8">
    <source>
        <dbReference type="EMBL" id="BCJ86830.1"/>
    </source>
</evidence>
<feature type="transmembrane region" description="Helical" evidence="6">
    <location>
        <begin position="134"/>
        <end position="152"/>
    </location>
</feature>
<evidence type="ECO:0000259" key="7">
    <source>
        <dbReference type="Pfam" id="PF11728"/>
    </source>
</evidence>
<comment type="subcellular location">
    <subcellularLocation>
        <location evidence="1">Cell membrane</location>
        <topology evidence="1">Multi-pass membrane protein</topology>
    </subcellularLocation>
</comment>
<reference evidence="8 9" key="1">
    <citation type="submission" date="2020-08" db="EMBL/GenBank/DDBJ databases">
        <title>Complete Genome Sequence of Effusibacillus dendaii Strain skT53, Isolated from Farmland soil.</title>
        <authorList>
            <person name="Konishi T."/>
            <person name="Kawasaki H."/>
        </authorList>
    </citation>
    <scope>NUCLEOTIDE SEQUENCE [LARGE SCALE GENOMIC DNA]</scope>
    <source>
        <strain evidence="9">skT53</strain>
    </source>
</reference>
<evidence type="ECO:0000313" key="9">
    <source>
        <dbReference type="Proteomes" id="UP000593802"/>
    </source>
</evidence>
<feature type="transmembrane region" description="Helical" evidence="6">
    <location>
        <begin position="20"/>
        <end position="47"/>
    </location>
</feature>
<accession>A0A7I8DE79</accession>
<dbReference type="PANTHER" id="PTHR40064:SF1">
    <property type="entry name" value="MEMBRANE PROTEIN"/>
    <property type="match status" value="1"/>
</dbReference>
<protein>
    <recommendedName>
        <fullName evidence="7">Putative aromatic acid exporter C-terminal domain-containing protein</fullName>
    </recommendedName>
</protein>
<dbReference type="InterPro" id="IPR052984">
    <property type="entry name" value="UPF0421"/>
</dbReference>
<dbReference type="KEGG" id="eff:skT53_18150"/>
<evidence type="ECO:0000256" key="4">
    <source>
        <dbReference type="ARBA" id="ARBA00022989"/>
    </source>
</evidence>
<feature type="transmembrane region" description="Helical" evidence="6">
    <location>
        <begin position="109"/>
        <end position="128"/>
    </location>
</feature>
<keyword evidence="5 6" id="KW-0472">Membrane</keyword>
<gene>
    <name evidence="8" type="ORF">skT53_18150</name>
</gene>
<feature type="domain" description="Putative aromatic acid exporter C-terminal" evidence="7">
    <location>
        <begin position="156"/>
        <end position="329"/>
    </location>
</feature>
<evidence type="ECO:0000256" key="3">
    <source>
        <dbReference type="ARBA" id="ARBA00022692"/>
    </source>
</evidence>
<dbReference type="EMBL" id="AP023366">
    <property type="protein sequence ID" value="BCJ86830.1"/>
    <property type="molecule type" value="Genomic_DNA"/>
</dbReference>
<evidence type="ECO:0000256" key="1">
    <source>
        <dbReference type="ARBA" id="ARBA00004651"/>
    </source>
</evidence>
<dbReference type="GO" id="GO:0005886">
    <property type="term" value="C:plasma membrane"/>
    <property type="evidence" value="ECO:0007669"/>
    <property type="project" value="UniProtKB-SubCell"/>
</dbReference>
<dbReference type="InterPro" id="IPR010343">
    <property type="entry name" value="ArAE_1"/>
</dbReference>
<dbReference type="AlphaFoldDB" id="A0A7I8DE79"/>
<evidence type="ECO:0000256" key="5">
    <source>
        <dbReference type="ARBA" id="ARBA00023136"/>
    </source>
</evidence>
<dbReference type="PANTHER" id="PTHR40064">
    <property type="entry name" value="MEMBRANE PROTEIN-RELATED"/>
    <property type="match status" value="1"/>
</dbReference>
<keyword evidence="2" id="KW-1003">Cell membrane</keyword>
<keyword evidence="3 6" id="KW-0812">Transmembrane</keyword>
<keyword evidence="9" id="KW-1185">Reference proteome</keyword>
<proteinExistence type="predicted"/>
<organism evidence="8 9">
    <name type="scientific">Effusibacillus dendaii</name>
    <dbReference type="NCBI Taxonomy" id="2743772"/>
    <lineage>
        <taxon>Bacteria</taxon>
        <taxon>Bacillati</taxon>
        <taxon>Bacillota</taxon>
        <taxon>Bacilli</taxon>
        <taxon>Bacillales</taxon>
        <taxon>Alicyclobacillaceae</taxon>
        <taxon>Effusibacillus</taxon>
    </lineage>
</organism>
<dbReference type="Proteomes" id="UP000593802">
    <property type="component" value="Chromosome"/>
</dbReference>
<dbReference type="Gene3D" id="1.20.120.940">
    <property type="entry name" value="Putative aromatic acid exporter, C-terminal domain"/>
    <property type="match status" value="1"/>
</dbReference>
<name>A0A7I8DE79_9BACL</name>
<sequence length="343" mass="39011">MGDTMKLVNWFAGARVVKTSIAAGLALYLASFLGYRGYTYAALVAILATQKSLTRSFGVAKYQLASALIGTVGGNLVAWQFGTHPLLVGLLVYLLFAIHLKLKWQNTVFLAIVTAVTSFSSFEGELVIHAIKQIATVVIGISCSVVVNLLSVPRYEQRLDELLERSEGMLRGLLYILADQLSQFEGRFSGQEFASQVKEVRGYIQEARHYAELIFEDHWFYNQKGREAQEAVRRLTQMDALCGHLLNLQEVLEKVDMWVESVPMLQRLIRILIGLQLRVFRRGTAPFRLTDRAIRFLDRSIQSMDLPKTRKEFEIRASLYHFYVELKDYYVALKEISAKNSIR</sequence>
<feature type="transmembrane region" description="Helical" evidence="6">
    <location>
        <begin position="85"/>
        <end position="102"/>
    </location>
</feature>